<evidence type="ECO:0000313" key="1">
    <source>
        <dbReference type="EMBL" id="MEQ2309801.1"/>
    </source>
</evidence>
<gene>
    <name evidence="1" type="ORF">AMECASPLE_002330</name>
</gene>
<name>A0ABV0ZUX5_9TELE</name>
<dbReference type="Proteomes" id="UP001469553">
    <property type="component" value="Unassembled WGS sequence"/>
</dbReference>
<protein>
    <recommendedName>
        <fullName evidence="3">Secreted protein</fullName>
    </recommendedName>
</protein>
<comment type="caution">
    <text evidence="1">The sequence shown here is derived from an EMBL/GenBank/DDBJ whole genome shotgun (WGS) entry which is preliminary data.</text>
</comment>
<keyword evidence="2" id="KW-1185">Reference proteome</keyword>
<evidence type="ECO:0000313" key="2">
    <source>
        <dbReference type="Proteomes" id="UP001469553"/>
    </source>
</evidence>
<sequence length="156" mass="18030">MGSRFFDVFFFFAFLIAFFKLRLMVGLDFFKIIHGPFLHPPPAHRRATQRHTEQTTLHTLISTCTMVQLVALLPSCKKVMGLTPSQGFFCMEVCMFSPCMRGVLWLPPTVQKHDCKVDWVLSIALRYKSELFTFNHYVSNHCCHNPNVFPVIFPSP</sequence>
<proteinExistence type="predicted"/>
<accession>A0ABV0ZUX5</accession>
<dbReference type="EMBL" id="JAHRIP010075319">
    <property type="protein sequence ID" value="MEQ2309801.1"/>
    <property type="molecule type" value="Genomic_DNA"/>
</dbReference>
<reference evidence="1 2" key="1">
    <citation type="submission" date="2021-06" db="EMBL/GenBank/DDBJ databases">
        <authorList>
            <person name="Palmer J.M."/>
        </authorList>
    </citation>
    <scope>NUCLEOTIDE SEQUENCE [LARGE SCALE GENOMIC DNA]</scope>
    <source>
        <strain evidence="1 2">AS_MEX2019</strain>
        <tissue evidence="1">Muscle</tissue>
    </source>
</reference>
<evidence type="ECO:0008006" key="3">
    <source>
        <dbReference type="Google" id="ProtNLM"/>
    </source>
</evidence>
<organism evidence="1 2">
    <name type="scientific">Ameca splendens</name>
    <dbReference type="NCBI Taxonomy" id="208324"/>
    <lineage>
        <taxon>Eukaryota</taxon>
        <taxon>Metazoa</taxon>
        <taxon>Chordata</taxon>
        <taxon>Craniata</taxon>
        <taxon>Vertebrata</taxon>
        <taxon>Euteleostomi</taxon>
        <taxon>Actinopterygii</taxon>
        <taxon>Neopterygii</taxon>
        <taxon>Teleostei</taxon>
        <taxon>Neoteleostei</taxon>
        <taxon>Acanthomorphata</taxon>
        <taxon>Ovalentaria</taxon>
        <taxon>Atherinomorphae</taxon>
        <taxon>Cyprinodontiformes</taxon>
        <taxon>Goodeidae</taxon>
        <taxon>Ameca</taxon>
    </lineage>
</organism>